<feature type="transmembrane region" description="Helical" evidence="2">
    <location>
        <begin position="20"/>
        <end position="41"/>
    </location>
</feature>
<proteinExistence type="predicted"/>
<evidence type="ECO:0000256" key="1">
    <source>
        <dbReference type="SAM" id="MobiDB-lite"/>
    </source>
</evidence>
<dbReference type="RefSeq" id="WP_171151182.1">
    <property type="nucleotide sequence ID" value="NZ_JABENB010000001.1"/>
</dbReference>
<dbReference type="EMBL" id="JABENB010000001">
    <property type="protein sequence ID" value="NNG37888.1"/>
    <property type="molecule type" value="Genomic_DNA"/>
</dbReference>
<dbReference type="Proteomes" id="UP000557772">
    <property type="component" value="Unassembled WGS sequence"/>
</dbReference>
<evidence type="ECO:0000313" key="4">
    <source>
        <dbReference type="EMBL" id="NNG37888.1"/>
    </source>
</evidence>
<dbReference type="PROSITE" id="PS50234">
    <property type="entry name" value="VWFA"/>
    <property type="match status" value="1"/>
</dbReference>
<gene>
    <name evidence="4" type="ORF">HJ588_01180</name>
</gene>
<dbReference type="SUPFAM" id="SSF53850">
    <property type="entry name" value="Periplasmic binding protein-like II"/>
    <property type="match status" value="1"/>
</dbReference>
<evidence type="ECO:0000256" key="2">
    <source>
        <dbReference type="SAM" id="Phobius"/>
    </source>
</evidence>
<feature type="domain" description="VWFA" evidence="3">
    <location>
        <begin position="354"/>
        <end position="551"/>
    </location>
</feature>
<dbReference type="InterPro" id="IPR036465">
    <property type="entry name" value="vWFA_dom_sf"/>
</dbReference>
<protein>
    <submittedName>
        <fullName evidence="4">Solute-binding protein</fullName>
    </submittedName>
</protein>
<evidence type="ECO:0000313" key="5">
    <source>
        <dbReference type="Proteomes" id="UP000557772"/>
    </source>
</evidence>
<accession>A0A849AFC7</accession>
<dbReference type="InterPro" id="IPR002035">
    <property type="entry name" value="VWF_A"/>
</dbReference>
<keyword evidence="2" id="KW-0812">Transmembrane</keyword>
<dbReference type="Pfam" id="PF13531">
    <property type="entry name" value="SBP_bac_11"/>
    <property type="match status" value="1"/>
</dbReference>
<evidence type="ECO:0000259" key="3">
    <source>
        <dbReference type="PROSITE" id="PS50234"/>
    </source>
</evidence>
<keyword evidence="2" id="KW-1133">Transmembrane helix</keyword>
<feature type="region of interest" description="Disordered" evidence="1">
    <location>
        <begin position="41"/>
        <end position="66"/>
    </location>
</feature>
<dbReference type="SMART" id="SM00327">
    <property type="entry name" value="VWA"/>
    <property type="match status" value="1"/>
</dbReference>
<keyword evidence="5" id="KW-1185">Reference proteome</keyword>
<name>A0A849AFC7_9MICO</name>
<dbReference type="SUPFAM" id="SSF53300">
    <property type="entry name" value="vWA-like"/>
    <property type="match status" value="1"/>
</dbReference>
<keyword evidence="2" id="KW-0472">Membrane</keyword>
<comment type="caution">
    <text evidence="4">The sequence shown here is derived from an EMBL/GenBank/DDBJ whole genome shotgun (WGS) entry which is preliminary data.</text>
</comment>
<reference evidence="4 5" key="1">
    <citation type="submission" date="2020-05" db="EMBL/GenBank/DDBJ databases">
        <title>Flexivirga sp. ID2601S isolated from air conditioner.</title>
        <authorList>
            <person name="Kim D.H."/>
        </authorList>
    </citation>
    <scope>NUCLEOTIDE SEQUENCE [LARGE SCALE GENOMIC DNA]</scope>
    <source>
        <strain evidence="4 5">ID2601S</strain>
    </source>
</reference>
<sequence length="551" mass="56554">MSPGHGRHRARTGLPTAMKALLVGACVVALVAAGLLITRPWEGGSTTAGPSGSGRPGSDPAGSDTPVVAVWTGTPNDPMVTKLAAKLGSSSYHLVAAGSESDADLLLTTGTTAGPAQVATTPVVLAMPLPMLQVAGTPTPQNLQAWMNGKKTWANQGKPGWGRFTLTVPDPKSNPLGAVAYGAFTTMVNGGPITGQPNLLQPSDTELAVLHAGQVMNPVATTQAADATLNASSVDAFAAKTSGVLTTEQAVMAHNGARGALPFVPVPLLGGVAAMPVNAAVAPKSDNRQTAAAVLRDLRSSAGAAALKAAGFRGPKGEAPDSPTAPKLTAPQFFSDTQLASARKGFAQAQRRNSILAVLDLSGSMNDDFSNSGKSKISLLKQLTALSYSVASPKSVSSVWFFASRGGKDEVYDEAPLAENDKVINGKPHATTVIAQTQQQTAVGGTPLYLAIERAYDYAVKHYTPGMTNQVLVLSDGADQDNFNSLSVDQTAAYVAQRYDPKKPVQLTLLLTSPKENGAELSKIAAAGHGRAVPVTSVADVPKIFAAALQS</sequence>
<dbReference type="Gene3D" id="3.40.50.410">
    <property type="entry name" value="von Willebrand factor, type A domain"/>
    <property type="match status" value="1"/>
</dbReference>
<organism evidence="4 5">
    <name type="scientific">Flexivirga aerilata</name>
    <dbReference type="NCBI Taxonomy" id="1656889"/>
    <lineage>
        <taxon>Bacteria</taxon>
        <taxon>Bacillati</taxon>
        <taxon>Actinomycetota</taxon>
        <taxon>Actinomycetes</taxon>
        <taxon>Micrococcales</taxon>
        <taxon>Dermacoccaceae</taxon>
        <taxon>Flexivirga</taxon>
    </lineage>
</organism>
<dbReference type="AlphaFoldDB" id="A0A849AFC7"/>